<feature type="compositionally biased region" description="Low complexity" evidence="2">
    <location>
        <begin position="24"/>
        <end position="37"/>
    </location>
</feature>
<dbReference type="KEGG" id="kbi:30205372"/>
<feature type="compositionally biased region" description="Polar residues" evidence="2">
    <location>
        <begin position="12"/>
        <end position="23"/>
    </location>
</feature>
<dbReference type="VEuPathDB" id="FungiDB:I302_00973"/>
<dbReference type="AlphaFoldDB" id="A0A1B9GEN9"/>
<sequence length="567" mass="63595">MSDPTLIPSPIGQPSGQYSSPIESRNNSNNSHSSSASELIIVDPTSIVPFKAFPPRTQAPSSSSSAHIRPASTIMTKTPSKSTAPGPSGNSTGHSCTSTCRRIATPDEIAKCGYVARPVSFYHDKAVYGTPTPSKVQAMDWMRSRYQSDACKKDCLWYHHPDHCEGYPCRGDILYCSVLDRCFFKERCVKHYAMRSRERCVPYNDGLEPGSNSINVPQIGAGNGVNEPEENGQHRNFQTRPSKRQHFKPLTWWKGKESGNQREPGSPTIAKVLNISEDMLQPSSSPLPLLSASKTHRQPKRQISDNDLLNENKRIRNDTPTSHRAEGSMNQPSSLSLSRSTAHDKNVSLPTPPAINHDQETALLTPSSQVEEQEGDSGRSASEAHEDDVLGPEEGENEEEEEEAEINDEMALMWKRMYAQTKDQLDATTIQALQVQDDLATEREKRVELETGKKKLEKQVLDLKRQLDKVNTETMNDAKNDQSGEMKHHDEKAELRIHELNEALFEALSEIKQFRGRVEKLDKEKKVLLEIRDQGMGMMKDFVEKYQSLMKGYMLESEGVSLKGKMR</sequence>
<accession>A0A1B9GEN9</accession>
<feature type="region of interest" description="Disordered" evidence="2">
    <location>
        <begin position="1"/>
        <end position="38"/>
    </location>
</feature>
<evidence type="ECO:0000313" key="4">
    <source>
        <dbReference type="EMBL" id="WVW80303.1"/>
    </source>
</evidence>
<feature type="compositionally biased region" description="Polar residues" evidence="2">
    <location>
        <begin position="73"/>
        <end position="97"/>
    </location>
</feature>
<feature type="region of interest" description="Disordered" evidence="2">
    <location>
        <begin position="283"/>
        <end position="405"/>
    </location>
</feature>
<protein>
    <submittedName>
        <fullName evidence="3">Uncharacterized protein</fullName>
    </submittedName>
</protein>
<keyword evidence="5" id="KW-1185">Reference proteome</keyword>
<dbReference type="GeneID" id="30205372"/>
<feature type="region of interest" description="Disordered" evidence="2">
    <location>
        <begin position="220"/>
        <end position="243"/>
    </location>
</feature>
<organism evidence="3">
    <name type="scientific">Kwoniella bestiolae CBS 10118</name>
    <dbReference type="NCBI Taxonomy" id="1296100"/>
    <lineage>
        <taxon>Eukaryota</taxon>
        <taxon>Fungi</taxon>
        <taxon>Dikarya</taxon>
        <taxon>Basidiomycota</taxon>
        <taxon>Agaricomycotina</taxon>
        <taxon>Tremellomycetes</taxon>
        <taxon>Tremellales</taxon>
        <taxon>Cryptococcaceae</taxon>
        <taxon>Kwoniella</taxon>
    </lineage>
</organism>
<feature type="compositionally biased region" description="Acidic residues" evidence="2">
    <location>
        <begin position="389"/>
        <end position="405"/>
    </location>
</feature>
<reference evidence="3" key="3">
    <citation type="submission" date="2014-01" db="EMBL/GenBank/DDBJ databases">
        <title>Evolution of pathogenesis and genome organization in the Tremellales.</title>
        <authorList>
            <person name="Cuomo C."/>
            <person name="Litvintseva A."/>
            <person name="Heitman J."/>
            <person name="Chen Y."/>
            <person name="Sun S."/>
            <person name="Springer D."/>
            <person name="Dromer F."/>
            <person name="Young S."/>
            <person name="Zeng Q."/>
            <person name="Chapman S."/>
            <person name="Gujja S."/>
            <person name="Saif S."/>
            <person name="Birren B."/>
        </authorList>
    </citation>
    <scope>NUCLEOTIDE SEQUENCE</scope>
    <source>
        <strain evidence="3">CBS 10118</strain>
    </source>
</reference>
<name>A0A1B9GEN9_9TREE</name>
<feature type="compositionally biased region" description="Basic and acidic residues" evidence="2">
    <location>
        <begin position="310"/>
        <end position="326"/>
    </location>
</feature>
<proteinExistence type="predicted"/>
<evidence type="ECO:0000256" key="1">
    <source>
        <dbReference type="SAM" id="Coils"/>
    </source>
</evidence>
<dbReference type="Proteomes" id="UP000092730">
    <property type="component" value="Chromosome 1"/>
</dbReference>
<feature type="coiled-coil region" evidence="1">
    <location>
        <begin position="439"/>
        <end position="473"/>
    </location>
</feature>
<evidence type="ECO:0000313" key="3">
    <source>
        <dbReference type="EMBL" id="OCF29468.1"/>
    </source>
</evidence>
<evidence type="ECO:0000256" key="2">
    <source>
        <dbReference type="SAM" id="MobiDB-lite"/>
    </source>
</evidence>
<feature type="compositionally biased region" description="Polar residues" evidence="2">
    <location>
        <begin position="327"/>
        <end position="340"/>
    </location>
</feature>
<evidence type="ECO:0000313" key="5">
    <source>
        <dbReference type="Proteomes" id="UP000092730"/>
    </source>
</evidence>
<keyword evidence="1" id="KW-0175">Coiled coil</keyword>
<dbReference type="RefSeq" id="XP_019050538.1">
    <property type="nucleotide sequence ID" value="XM_019187660.1"/>
</dbReference>
<reference evidence="3" key="1">
    <citation type="submission" date="2013-07" db="EMBL/GenBank/DDBJ databases">
        <title>The Genome Sequence of Cryptococcus bestiolae CBS10118.</title>
        <authorList>
            <consortium name="The Broad Institute Genome Sequencing Platform"/>
            <person name="Cuomo C."/>
            <person name="Litvintseva A."/>
            <person name="Chen Y."/>
            <person name="Heitman J."/>
            <person name="Sun S."/>
            <person name="Springer D."/>
            <person name="Dromer F."/>
            <person name="Young S.K."/>
            <person name="Zeng Q."/>
            <person name="Gargeya S."/>
            <person name="Fitzgerald M."/>
            <person name="Abouelleil A."/>
            <person name="Alvarado L."/>
            <person name="Berlin A.M."/>
            <person name="Chapman S.B."/>
            <person name="Dewar J."/>
            <person name="Goldberg J."/>
            <person name="Griggs A."/>
            <person name="Gujja S."/>
            <person name="Hansen M."/>
            <person name="Howarth C."/>
            <person name="Imamovic A."/>
            <person name="Larimer J."/>
            <person name="McCowan C."/>
            <person name="Murphy C."/>
            <person name="Pearson M."/>
            <person name="Priest M."/>
            <person name="Roberts A."/>
            <person name="Saif S."/>
            <person name="Shea T."/>
            <person name="Sykes S."/>
            <person name="Wortman J."/>
            <person name="Nusbaum C."/>
            <person name="Birren B."/>
        </authorList>
    </citation>
    <scope>NUCLEOTIDE SEQUENCE [LARGE SCALE GENOMIC DNA]</scope>
    <source>
        <strain evidence="3">CBS 10118</strain>
    </source>
</reference>
<feature type="region of interest" description="Disordered" evidence="2">
    <location>
        <begin position="51"/>
        <end position="97"/>
    </location>
</feature>
<dbReference type="EMBL" id="CP144541">
    <property type="protein sequence ID" value="WVW80303.1"/>
    <property type="molecule type" value="Genomic_DNA"/>
</dbReference>
<gene>
    <name evidence="3" type="ORF">I302_00973</name>
    <name evidence="4" type="ORF">I302_102281</name>
</gene>
<reference evidence="4" key="4">
    <citation type="submission" date="2024-02" db="EMBL/GenBank/DDBJ databases">
        <title>Comparative genomics of Cryptococcus and Kwoniella reveals pathogenesis evolution and contrasting modes of karyotype evolution via chromosome fusion or intercentromeric recombination.</title>
        <authorList>
            <person name="Coelho M.A."/>
            <person name="David-Palma M."/>
            <person name="Shea T."/>
            <person name="Bowers K."/>
            <person name="McGinley-Smith S."/>
            <person name="Mohammad A.W."/>
            <person name="Gnirke A."/>
            <person name="Yurkov A.M."/>
            <person name="Nowrousian M."/>
            <person name="Sun S."/>
            <person name="Cuomo C.A."/>
            <person name="Heitman J."/>
        </authorList>
    </citation>
    <scope>NUCLEOTIDE SEQUENCE</scope>
    <source>
        <strain evidence="4">CBS 10118</strain>
    </source>
</reference>
<dbReference type="EMBL" id="KI894018">
    <property type="protein sequence ID" value="OCF29468.1"/>
    <property type="molecule type" value="Genomic_DNA"/>
</dbReference>
<reference evidence="4" key="2">
    <citation type="submission" date="2013-07" db="EMBL/GenBank/DDBJ databases">
        <authorList>
            <consortium name="The Broad Institute Genome Sequencing Platform"/>
            <person name="Cuomo C."/>
            <person name="Litvintseva A."/>
            <person name="Chen Y."/>
            <person name="Heitman J."/>
            <person name="Sun S."/>
            <person name="Springer D."/>
            <person name="Dromer F."/>
            <person name="Young S.K."/>
            <person name="Zeng Q."/>
            <person name="Gargeya S."/>
            <person name="Fitzgerald M."/>
            <person name="Abouelleil A."/>
            <person name="Alvarado L."/>
            <person name="Berlin A.M."/>
            <person name="Chapman S.B."/>
            <person name="Dewar J."/>
            <person name="Goldberg J."/>
            <person name="Griggs A."/>
            <person name="Gujja S."/>
            <person name="Hansen M."/>
            <person name="Howarth C."/>
            <person name="Imamovic A."/>
            <person name="Larimer J."/>
            <person name="McCowan C."/>
            <person name="Murphy C."/>
            <person name="Pearson M."/>
            <person name="Priest M."/>
            <person name="Roberts A."/>
            <person name="Saif S."/>
            <person name="Shea T."/>
            <person name="Sykes S."/>
            <person name="Wortman J."/>
            <person name="Nusbaum C."/>
            <person name="Birren B."/>
        </authorList>
    </citation>
    <scope>NUCLEOTIDE SEQUENCE</scope>
    <source>
        <strain evidence="4">CBS 10118</strain>
    </source>
</reference>
<dbReference type="OrthoDB" id="10573627at2759"/>